<evidence type="ECO:0000256" key="3">
    <source>
        <dbReference type="ARBA" id="ARBA00012744"/>
    </source>
</evidence>
<comment type="catalytic activity">
    <reaction evidence="1">
        <text>Hydrolysis of terminal, non-reducing beta-D-glucosyl residues with release of beta-D-glucose.</text>
        <dbReference type="EC" id="3.2.1.21"/>
    </reaction>
</comment>
<feature type="domain" description="Fibronectin type III-like" evidence="7">
    <location>
        <begin position="616"/>
        <end position="685"/>
    </location>
</feature>
<evidence type="ECO:0000313" key="9">
    <source>
        <dbReference type="Proteomes" id="UP000746690"/>
    </source>
</evidence>
<proteinExistence type="inferred from homology"/>
<dbReference type="Pfam" id="PF01915">
    <property type="entry name" value="Glyco_hydro_3_C"/>
    <property type="match status" value="1"/>
</dbReference>
<reference evidence="8 9" key="1">
    <citation type="submission" date="2020-04" db="EMBL/GenBank/DDBJ databases">
        <title>A Flavivirga sp. nov.</title>
        <authorList>
            <person name="Sun X."/>
        </authorList>
    </citation>
    <scope>NUCLEOTIDE SEQUENCE [LARGE SCALE GENOMIC DNA]</scope>
    <source>
        <strain evidence="8 9">Y03</strain>
    </source>
</reference>
<dbReference type="InterPro" id="IPR002772">
    <property type="entry name" value="Glyco_hydro_3_C"/>
</dbReference>
<dbReference type="PRINTS" id="PR00133">
    <property type="entry name" value="GLHYDRLASE3"/>
</dbReference>
<dbReference type="Pfam" id="PF00933">
    <property type="entry name" value="Glyco_hydro_3"/>
    <property type="match status" value="1"/>
</dbReference>
<protein>
    <recommendedName>
        <fullName evidence="3">beta-glucosidase</fullName>
        <ecNumber evidence="3">3.2.1.21</ecNumber>
    </recommendedName>
</protein>
<keyword evidence="5" id="KW-0378">Hydrolase</keyword>
<accession>A0ABX1RWK7</accession>
<dbReference type="InterPro" id="IPR001764">
    <property type="entry name" value="Glyco_hydro_3_N"/>
</dbReference>
<dbReference type="InterPro" id="IPR013783">
    <property type="entry name" value="Ig-like_fold"/>
</dbReference>
<evidence type="ECO:0000313" key="8">
    <source>
        <dbReference type="EMBL" id="NMH86812.1"/>
    </source>
</evidence>
<evidence type="ECO:0000256" key="2">
    <source>
        <dbReference type="ARBA" id="ARBA00005336"/>
    </source>
</evidence>
<dbReference type="SMART" id="SM01217">
    <property type="entry name" value="Fn3_like"/>
    <property type="match status" value="1"/>
</dbReference>
<dbReference type="InterPro" id="IPR036962">
    <property type="entry name" value="Glyco_hydro_3_N_sf"/>
</dbReference>
<dbReference type="Pfam" id="PF14310">
    <property type="entry name" value="Fn3-like"/>
    <property type="match status" value="1"/>
</dbReference>
<dbReference type="InterPro" id="IPR036881">
    <property type="entry name" value="Glyco_hydro_3_C_sf"/>
</dbReference>
<dbReference type="InterPro" id="IPR051915">
    <property type="entry name" value="Cellulose_Degrad_GH3"/>
</dbReference>
<name>A0ABX1RWK7_9FLAO</name>
<dbReference type="PANTHER" id="PTHR30620:SF16">
    <property type="entry name" value="LYSOSOMAL BETA GLUCOSIDASE"/>
    <property type="match status" value="1"/>
</dbReference>
<dbReference type="EMBL" id="JABBHF010000002">
    <property type="protein sequence ID" value="NMH86812.1"/>
    <property type="molecule type" value="Genomic_DNA"/>
</dbReference>
<dbReference type="Gene3D" id="3.20.20.300">
    <property type="entry name" value="Glycoside hydrolase, family 3, N-terminal domain"/>
    <property type="match status" value="1"/>
</dbReference>
<evidence type="ECO:0000256" key="5">
    <source>
        <dbReference type="ARBA" id="ARBA00022801"/>
    </source>
</evidence>
<dbReference type="SUPFAM" id="SSF51445">
    <property type="entry name" value="(Trans)glycosidases"/>
    <property type="match status" value="1"/>
</dbReference>
<dbReference type="EC" id="3.2.1.21" evidence="3"/>
<dbReference type="Gene3D" id="3.40.50.1700">
    <property type="entry name" value="Glycoside hydrolase family 3 C-terminal domain"/>
    <property type="match status" value="1"/>
</dbReference>
<evidence type="ECO:0000259" key="7">
    <source>
        <dbReference type="SMART" id="SM01217"/>
    </source>
</evidence>
<keyword evidence="4" id="KW-0732">Signal</keyword>
<comment type="caution">
    <text evidence="8">The sequence shown here is derived from an EMBL/GenBank/DDBJ whole genome shotgun (WGS) entry which is preliminary data.</text>
</comment>
<evidence type="ECO:0000256" key="6">
    <source>
        <dbReference type="ARBA" id="ARBA00023295"/>
    </source>
</evidence>
<dbReference type="Gene3D" id="2.60.40.10">
    <property type="entry name" value="Immunoglobulins"/>
    <property type="match status" value="1"/>
</dbReference>
<comment type="similarity">
    <text evidence="2">Belongs to the glycosyl hydrolase 3 family.</text>
</comment>
<evidence type="ECO:0000256" key="4">
    <source>
        <dbReference type="ARBA" id="ARBA00022729"/>
    </source>
</evidence>
<dbReference type="InterPro" id="IPR017853">
    <property type="entry name" value="GH"/>
</dbReference>
<dbReference type="RefSeq" id="WP_169670709.1">
    <property type="nucleotide sequence ID" value="NZ_JABBHF010000002.1"/>
</dbReference>
<gene>
    <name evidence="8" type="ORF">HHX25_04805</name>
</gene>
<dbReference type="Proteomes" id="UP000746690">
    <property type="component" value="Unassembled WGS sequence"/>
</dbReference>
<keyword evidence="6" id="KW-0326">Glycosidase</keyword>
<keyword evidence="9" id="KW-1185">Reference proteome</keyword>
<dbReference type="SUPFAM" id="SSF52279">
    <property type="entry name" value="Beta-D-glucan exohydrolase, C-terminal domain"/>
    <property type="match status" value="1"/>
</dbReference>
<evidence type="ECO:0000256" key="1">
    <source>
        <dbReference type="ARBA" id="ARBA00000448"/>
    </source>
</evidence>
<sequence>MSINIFGQKADLTIENNITTLIKKMTLEEKIGQLSQPVLDEHTKEVGEKIAAGEVGSFCSFNKRHYTPSERNRLQKIAVEKSRLGIPILFTYDVIHGFSTIYPISLGLSASWDLDLAKDVASMAAKEARYYGIDMTFSPMVDVSRDPRWGRISECYGEDVLLNAAFGKATVLGYQGDDLSSHENIGSCVKHFVGYGLSMGGRDKQFTEISKNTLLNTYLPPFKSAVDAGAVSVMTAFNDISGVPASANRFTMQEVLKEQWGFDGFTLSDWDAVLELKNHGISGNDKESAEKAINAGLDMEMRSDTFKNLITSVKVGKVKIAVIDEAVRRVLRIKYRLGLFDNPYIDDKKSDKVQLTQANRELARKAGAESMVLLKNNGILPLSKNMRRLIVEGPFVNSKDMLGWWIGNADDNNVVTVEEGIRNKTDSKLEIIHGSLARNYDKTVLICLGESGGNFGESNCITDVTIPKSQIELVKEAKAKGKKVVVVIFNGRPWVLTPIMDYADAILIAWHPGTEAGNAVADVLFGDVNPSGKLTCSFPKTNGQIPVFYSDRISGRPRENKYKNIDANPLFEFGFGLSYTSFKYSNLKLSSNTLGKERTITVSVDVTNTGKREGKEIVQLYIHDKVASITRPKKELVKFSKLTIKAGATQTVTFKISASDFEFYNLDNKYTTEAGAYDLWVGGSSDCELSLKFTLED</sequence>
<dbReference type="PANTHER" id="PTHR30620">
    <property type="entry name" value="PERIPLASMIC BETA-GLUCOSIDASE-RELATED"/>
    <property type="match status" value="1"/>
</dbReference>
<organism evidence="8 9">
    <name type="scientific">Flavivirga algicola</name>
    <dbReference type="NCBI Taxonomy" id="2729136"/>
    <lineage>
        <taxon>Bacteria</taxon>
        <taxon>Pseudomonadati</taxon>
        <taxon>Bacteroidota</taxon>
        <taxon>Flavobacteriia</taxon>
        <taxon>Flavobacteriales</taxon>
        <taxon>Flavobacteriaceae</taxon>
        <taxon>Flavivirga</taxon>
    </lineage>
</organism>
<dbReference type="InterPro" id="IPR026891">
    <property type="entry name" value="Fn3-like"/>
</dbReference>